<gene>
    <name evidence="1" type="ordered locus">Arch_1204</name>
</gene>
<evidence type="ECO:0000313" key="1">
    <source>
        <dbReference type="EMBL" id="ADH92913.1"/>
    </source>
</evidence>
<accession>D7BPR4</accession>
<dbReference type="HOGENOM" id="CLU_3380214_0_0_11"/>
<evidence type="ECO:0000313" key="2">
    <source>
        <dbReference type="Proteomes" id="UP000000376"/>
    </source>
</evidence>
<dbReference type="KEGG" id="ahe:Arch_1204"/>
<dbReference type="STRING" id="644284.Arch_1204"/>
<protein>
    <submittedName>
        <fullName evidence="1">Uncharacterized protein</fullName>
    </submittedName>
</protein>
<dbReference type="Proteomes" id="UP000000376">
    <property type="component" value="Chromosome"/>
</dbReference>
<dbReference type="EMBL" id="CP002045">
    <property type="protein sequence ID" value="ADH92913.1"/>
    <property type="molecule type" value="Genomic_DNA"/>
</dbReference>
<keyword evidence="2" id="KW-1185">Reference proteome</keyword>
<name>D7BPR4_ARCHD</name>
<organism evidence="1 2">
    <name type="scientific">Arcanobacterium haemolyticum (strain ATCC 9345 / DSM 20595 / CCM 5947 / CCUG 17215 / LMG 16163 / NBRC 15585 / NCTC 8452 / 11018)</name>
    <dbReference type="NCBI Taxonomy" id="644284"/>
    <lineage>
        <taxon>Bacteria</taxon>
        <taxon>Bacillati</taxon>
        <taxon>Actinomycetota</taxon>
        <taxon>Actinomycetes</taxon>
        <taxon>Actinomycetales</taxon>
        <taxon>Actinomycetaceae</taxon>
        <taxon>Arcanobacterium</taxon>
    </lineage>
</organism>
<dbReference type="AlphaFoldDB" id="D7BPR4"/>
<proteinExistence type="predicted"/>
<reference evidence="1 2" key="1">
    <citation type="journal article" date="2010" name="Stand. Genomic Sci.">
        <title>Complete genome sequence of Arcanobacterium haemolyticum type strain (11018).</title>
        <authorList>
            <person name="Yasawong M."/>
            <person name="Teshima H."/>
            <person name="Lapidus A."/>
            <person name="Nolan M."/>
            <person name="Lucas S."/>
            <person name="Glavina Del Rio T."/>
            <person name="Tice H."/>
            <person name="Cheng J."/>
            <person name="Bruce D."/>
            <person name="Detter C."/>
            <person name="Tapia R."/>
            <person name="Han C."/>
            <person name="Goodwin L."/>
            <person name="Pitluck S."/>
            <person name="Liolios K."/>
            <person name="Ivanova N."/>
            <person name="Mavromatis K."/>
            <person name="Mikhailova N."/>
            <person name="Pati A."/>
            <person name="Chen A."/>
            <person name="Palaniappan K."/>
            <person name="Land M."/>
            <person name="Hauser L."/>
            <person name="Chang Y."/>
            <person name="Jeffries C."/>
            <person name="Rohde M."/>
            <person name="Sikorski J."/>
            <person name="Pukall R."/>
            <person name="Goker M."/>
            <person name="Woyke T."/>
            <person name="Bristow J."/>
            <person name="Eisen J."/>
            <person name="Markowitz V."/>
            <person name="Hugenholtz P."/>
            <person name="Kyrpides N."/>
            <person name="Klenk H."/>
        </authorList>
    </citation>
    <scope>NUCLEOTIDE SEQUENCE [LARGE SCALE GENOMIC DNA]</scope>
    <source>
        <strain evidence="2">ATCC 9345 / DSM 20595 / CCUG 17215 / LMG 16163 / NBRC 15585 / NCTC 8452 / 11018</strain>
    </source>
</reference>
<sequence length="33" mass="3601">MSDVILESMADYMRKHEVEAPGWCGIGCNGMGL</sequence>